<evidence type="ECO:0000259" key="3">
    <source>
        <dbReference type="Pfam" id="PF13476"/>
    </source>
</evidence>
<dbReference type="InterPro" id="IPR029052">
    <property type="entry name" value="Metallo-depent_PP-like"/>
</dbReference>
<reference evidence="4" key="1">
    <citation type="submission" date="2020-04" db="EMBL/GenBank/DDBJ databases">
        <authorList>
            <person name="Chiriac C."/>
            <person name="Salcher M."/>
            <person name="Ghai R."/>
            <person name="Kavagutti S V."/>
        </authorList>
    </citation>
    <scope>NUCLEOTIDE SEQUENCE</scope>
</reference>
<dbReference type="PANTHER" id="PTHR32114">
    <property type="entry name" value="ABC TRANSPORTER ABCH.3"/>
    <property type="match status" value="1"/>
</dbReference>
<proteinExistence type="predicted"/>
<keyword evidence="1" id="KW-0175">Coiled coil</keyword>
<dbReference type="Gene3D" id="3.60.21.10">
    <property type="match status" value="1"/>
</dbReference>
<dbReference type="Gene3D" id="3.40.50.300">
    <property type="entry name" value="P-loop containing nucleotide triphosphate hydrolases"/>
    <property type="match status" value="2"/>
</dbReference>
<dbReference type="EMBL" id="LR796420">
    <property type="protein sequence ID" value="CAB4142808.1"/>
    <property type="molecule type" value="Genomic_DNA"/>
</dbReference>
<gene>
    <name evidence="4" type="ORF">UFOVP449_80</name>
</gene>
<dbReference type="PANTHER" id="PTHR32114:SF2">
    <property type="entry name" value="ABC TRANSPORTER ABCH.3"/>
    <property type="match status" value="1"/>
</dbReference>
<protein>
    <submittedName>
        <fullName evidence="4">AAA domain containing protein</fullName>
    </submittedName>
</protein>
<evidence type="ECO:0000313" key="4">
    <source>
        <dbReference type="EMBL" id="CAB4142808.1"/>
    </source>
</evidence>
<name>A0A6J5M7Y8_9CAUD</name>
<accession>A0A6J5M7Y8</accession>
<feature type="coiled-coil region" evidence="1">
    <location>
        <begin position="736"/>
        <end position="763"/>
    </location>
</feature>
<feature type="domain" description="Calcineurin-like phosphoesterase" evidence="2">
    <location>
        <begin position="6"/>
        <end position="192"/>
    </location>
</feature>
<dbReference type="Pfam" id="PF00149">
    <property type="entry name" value="Metallophos"/>
    <property type="match status" value="1"/>
</dbReference>
<dbReference type="InterPro" id="IPR038729">
    <property type="entry name" value="Rad50/SbcC_AAA"/>
</dbReference>
<dbReference type="InterPro" id="IPR027417">
    <property type="entry name" value="P-loop_NTPase"/>
</dbReference>
<dbReference type="GO" id="GO:0016787">
    <property type="term" value="F:hydrolase activity"/>
    <property type="evidence" value="ECO:0007669"/>
    <property type="project" value="InterPro"/>
</dbReference>
<feature type="coiled-coil region" evidence="1">
    <location>
        <begin position="570"/>
        <end position="600"/>
    </location>
</feature>
<dbReference type="SUPFAM" id="SSF52540">
    <property type="entry name" value="P-loop containing nucleoside triphosphate hydrolases"/>
    <property type="match status" value="1"/>
</dbReference>
<dbReference type="Pfam" id="PF13476">
    <property type="entry name" value="AAA_23"/>
    <property type="match status" value="1"/>
</dbReference>
<evidence type="ECO:0000259" key="2">
    <source>
        <dbReference type="Pfam" id="PF00149"/>
    </source>
</evidence>
<sequence>MNKLKRIYHIADVHIRNVKRHKEYREVFNKMFYEIRKRGTEDSIIYLAGDIAHAKLEMSPELVSEIVWLFKTCAEHCPTILITGNHDCNMNNSDRLDVLTPIVDALDLPNFHYLRDTQIRTIDNVDFAVFSIFDNKDNWPKADTLAGRTKIALFHGPVDNSQTDIGYVVSSRHFTTDIFDGYDLALLGDIHKRQELVSPKGCKAVYAGSLIQQNFGESLDKHGLLVWDLDTLTYEEVDIPNDYGYYTLDVNSGVVPNVNDMPKHPRLRVRLSNTDTADTKRAIAEIKMRYGVDDFTIIRTDTLSKLKTGNRNTKLDFENIADINYQNSLISDYIGRMMPFVSTEDITAIQAINEDINSRITHDDVQRNIHWKPVTFTFSNMFSYGEDNKIDFTKVGGLMGLFAPNASGKSSLFDAISFCLYDKCSRAFKAQNILNNRKTTFYCQLDFQINGIDYHIRREAKTINKGKNVKVDVQFWKTEGDQSVSLNGTERRDTNAIIEQYVGTYEDFILTALSLQGNNALFIDKSQSERKDLLAQFMGLNVFDKLYETATEDIREVSVLVKNFKRTDFTSELAKKAAELKQKRKELTDKESELSEMNTTQDSIINQILKATKLLIPIDSKLDINELESKKTKIESDINYLQSDRDVTIKKIDEYKSTIQELSNLIEDKKFINGKSIEIAKIEWDEYKRNISDTEHRIELLTQSINSNKEKLAHLEAHEYDPNCKFCMNNVFVKDAIATKELVEKQETELDELIKQRQSLIQQASHIAEVEDQWDELVELKLKYQKSIVIKEKAEAELRSVNSKEELYIHQLEKIESDIQKYLDNEDAIKQNLSIESDIECYNGKKSSIESSIRTINKDIQSINGVVGSLESFIEEIKRKMIEVKELEEKARLYTYYLDAVKRDGIPYELISKALPVIETEVNNILGQVVDFGLVMEVDGKNINAKIVYDDQHWPLEMCSGMEKFISGLAIRVALINICNLPRPNFLVIDEGFGTLDSDNLSSLFMMMQYLKTQFDFIWVISHLEQMRDIVDGLIEIKKINGFSRIDF</sequence>
<dbReference type="SUPFAM" id="SSF56300">
    <property type="entry name" value="Metallo-dependent phosphatases"/>
    <property type="match status" value="1"/>
</dbReference>
<evidence type="ECO:0000256" key="1">
    <source>
        <dbReference type="SAM" id="Coils"/>
    </source>
</evidence>
<feature type="domain" description="Rad50/SbcC-type AAA" evidence="3">
    <location>
        <begin position="379"/>
        <end position="598"/>
    </location>
</feature>
<organism evidence="4">
    <name type="scientific">uncultured Caudovirales phage</name>
    <dbReference type="NCBI Taxonomy" id="2100421"/>
    <lineage>
        <taxon>Viruses</taxon>
        <taxon>Duplodnaviria</taxon>
        <taxon>Heunggongvirae</taxon>
        <taxon>Uroviricota</taxon>
        <taxon>Caudoviricetes</taxon>
        <taxon>Peduoviridae</taxon>
        <taxon>Maltschvirus</taxon>
        <taxon>Maltschvirus maltsch</taxon>
    </lineage>
</organism>
<dbReference type="InterPro" id="IPR004843">
    <property type="entry name" value="Calcineurin-like_PHP"/>
</dbReference>